<dbReference type="EMBL" id="SGSU01000010">
    <property type="protein sequence ID" value="RZG66530.1"/>
    <property type="molecule type" value="Genomic_DNA"/>
</dbReference>
<protein>
    <submittedName>
        <fullName evidence="1">Uncharacterized protein</fullName>
    </submittedName>
</protein>
<reference evidence="1 2" key="1">
    <citation type="submission" date="2019-02" db="EMBL/GenBank/DDBJ databases">
        <title>The Batch Genome Submission of Acinetobacter spp. strains.</title>
        <authorList>
            <person name="Qin J."/>
            <person name="Hu Y."/>
            <person name="Ye H."/>
            <person name="Wei L."/>
            <person name="Feng Y."/>
            <person name="Zong Z."/>
        </authorList>
    </citation>
    <scope>NUCLEOTIDE SEQUENCE [LARGE SCALE GENOMIC DNA]</scope>
    <source>
        <strain evidence="1 2">WCHABo060081</strain>
    </source>
</reference>
<comment type="caution">
    <text evidence="1">The sequence shown here is derived from an EMBL/GenBank/DDBJ whole genome shotgun (WGS) entry which is preliminary data.</text>
</comment>
<dbReference type="Pfam" id="PF11651">
    <property type="entry name" value="P22_CoatProtein"/>
    <property type="match status" value="1"/>
</dbReference>
<evidence type="ECO:0000313" key="1">
    <source>
        <dbReference type="EMBL" id="RZG66530.1"/>
    </source>
</evidence>
<dbReference type="Proteomes" id="UP000293483">
    <property type="component" value="Unassembled WGS sequence"/>
</dbReference>
<accession>A0A4Q7AT13</accession>
<organism evidence="1 2">
    <name type="scientific">Acinetobacter bouvetii</name>
    <dbReference type="NCBI Taxonomy" id="202951"/>
    <lineage>
        <taxon>Bacteria</taxon>
        <taxon>Pseudomonadati</taxon>
        <taxon>Pseudomonadota</taxon>
        <taxon>Gammaproteobacteria</taxon>
        <taxon>Moraxellales</taxon>
        <taxon>Moraxellaceae</taxon>
        <taxon>Acinetobacter</taxon>
    </lineage>
</organism>
<proteinExistence type="predicted"/>
<sequence length="387" mass="42240">MQKYLDAHNRSREDEFDKKVNGYAVGDDVSINIPGVSRIYDGNVLAEGGTIDAWKERKVSLKINNHVHAAFEATHLENIFKLDATDPRRRDYVERVFKPQIQTLGSSIEARMIKDAIIRTPYLVGTPGTIPNTIKTLNQARAKLQKALAPEGNRQGLISTDLNMELIDSSKALFQPKNISEQYRETNLGRASGADWDEVINLPTLYNGNKVTGVTVNGAAQVGSKLSIKGLAASDTFKAGQVFTIAGVFKTHPLTGQATKDLQQFAIVADVTAAGATTEIEIFPEITPAMPNKTVDASAADGAVITFYGAASTGYVQNLLFQESAFTAAFVPAKIVTPKEFGYSYSANGLRFTVQSSGNFNNLSTQTRIDIMWGFTRVRDFACRITE</sequence>
<dbReference type="InterPro" id="IPR024659">
    <property type="entry name" value="Phage_coat_Gp5"/>
</dbReference>
<dbReference type="Gene3D" id="2.40.30.240">
    <property type="match status" value="1"/>
</dbReference>
<dbReference type="AlphaFoldDB" id="A0A4Q7AT13"/>
<gene>
    <name evidence="1" type="ORF">EXE25_09755</name>
</gene>
<name>A0A4Q7AT13_9GAMM</name>
<evidence type="ECO:0000313" key="2">
    <source>
        <dbReference type="Proteomes" id="UP000293483"/>
    </source>
</evidence>
<dbReference type="RefSeq" id="WP_130145883.1">
    <property type="nucleotide sequence ID" value="NZ_SGSU01000010.1"/>
</dbReference>